<evidence type="ECO:0000313" key="6">
    <source>
        <dbReference type="Proteomes" id="UP001279734"/>
    </source>
</evidence>
<reference evidence="5" key="1">
    <citation type="submission" date="2023-05" db="EMBL/GenBank/DDBJ databases">
        <title>Nepenthes gracilis genome sequencing.</title>
        <authorList>
            <person name="Fukushima K."/>
        </authorList>
    </citation>
    <scope>NUCLEOTIDE SEQUENCE</scope>
    <source>
        <strain evidence="5">SING2019-196</strain>
    </source>
</reference>
<evidence type="ECO:0000256" key="1">
    <source>
        <dbReference type="ARBA" id="ARBA00022603"/>
    </source>
</evidence>
<dbReference type="SUPFAM" id="SSF53335">
    <property type="entry name" value="S-adenosyl-L-methionine-dependent methyltransferases"/>
    <property type="match status" value="1"/>
</dbReference>
<dbReference type="GO" id="GO:0032259">
    <property type="term" value="P:methylation"/>
    <property type="evidence" value="ECO:0007669"/>
    <property type="project" value="UniProtKB-KW"/>
</dbReference>
<dbReference type="Proteomes" id="UP001279734">
    <property type="component" value="Unassembled WGS sequence"/>
</dbReference>
<keyword evidence="6" id="KW-1185">Reference proteome</keyword>
<dbReference type="Gene3D" id="3.40.50.150">
    <property type="entry name" value="Vaccinia Virus protein VP39"/>
    <property type="match status" value="1"/>
</dbReference>
<evidence type="ECO:0000313" key="5">
    <source>
        <dbReference type="EMBL" id="GMH31353.1"/>
    </source>
</evidence>
<feature type="domain" description="O-methyltransferase C-terminal" evidence="4">
    <location>
        <begin position="2"/>
        <end position="83"/>
    </location>
</feature>
<comment type="caution">
    <text evidence="5">The sequence shown here is derived from an EMBL/GenBank/DDBJ whole genome shotgun (WGS) entry which is preliminary data.</text>
</comment>
<keyword evidence="2" id="KW-0808">Transferase</keyword>
<accession>A0AAD3TK25</accession>
<evidence type="ECO:0000256" key="2">
    <source>
        <dbReference type="ARBA" id="ARBA00022679"/>
    </source>
</evidence>
<proteinExistence type="predicted"/>
<sequence>MFLLQCTLYNWFDEQWRTILKNCYEALPKKGKLIVIDFMLSAELDGSYADKVMSGYDNVMMMHQGGQERTVKDLETLCRSSSFSEFVVDSMGEDLVIKGCVDGAMVGDIEPMVAFKEVKTPAGELLGCYGIVGAMN</sequence>
<dbReference type="InterPro" id="IPR016461">
    <property type="entry name" value="COMT-like"/>
</dbReference>
<dbReference type="Pfam" id="PF00891">
    <property type="entry name" value="Methyltransf_2"/>
    <property type="match status" value="1"/>
</dbReference>
<protein>
    <recommendedName>
        <fullName evidence="4">O-methyltransferase C-terminal domain-containing protein</fullName>
    </recommendedName>
</protein>
<dbReference type="EMBL" id="BSYO01000040">
    <property type="protein sequence ID" value="GMH31353.1"/>
    <property type="molecule type" value="Genomic_DNA"/>
</dbReference>
<dbReference type="PROSITE" id="PS51683">
    <property type="entry name" value="SAM_OMT_II"/>
    <property type="match status" value="1"/>
</dbReference>
<evidence type="ECO:0000256" key="3">
    <source>
        <dbReference type="ARBA" id="ARBA00022691"/>
    </source>
</evidence>
<dbReference type="InterPro" id="IPR029063">
    <property type="entry name" value="SAM-dependent_MTases_sf"/>
</dbReference>
<evidence type="ECO:0000259" key="4">
    <source>
        <dbReference type="Pfam" id="PF00891"/>
    </source>
</evidence>
<gene>
    <name evidence="5" type="ORF">Nepgr_033196</name>
</gene>
<organism evidence="5 6">
    <name type="scientific">Nepenthes gracilis</name>
    <name type="common">Slender pitcher plant</name>
    <dbReference type="NCBI Taxonomy" id="150966"/>
    <lineage>
        <taxon>Eukaryota</taxon>
        <taxon>Viridiplantae</taxon>
        <taxon>Streptophyta</taxon>
        <taxon>Embryophyta</taxon>
        <taxon>Tracheophyta</taxon>
        <taxon>Spermatophyta</taxon>
        <taxon>Magnoliopsida</taxon>
        <taxon>eudicotyledons</taxon>
        <taxon>Gunneridae</taxon>
        <taxon>Pentapetalae</taxon>
        <taxon>Caryophyllales</taxon>
        <taxon>Nepenthaceae</taxon>
        <taxon>Nepenthes</taxon>
    </lineage>
</organism>
<keyword evidence="3" id="KW-0949">S-adenosyl-L-methionine</keyword>
<keyword evidence="1" id="KW-0489">Methyltransferase</keyword>
<dbReference type="AlphaFoldDB" id="A0AAD3TK25"/>
<dbReference type="PANTHER" id="PTHR11746">
    <property type="entry name" value="O-METHYLTRANSFERASE"/>
    <property type="match status" value="1"/>
</dbReference>
<dbReference type="GO" id="GO:0008171">
    <property type="term" value="F:O-methyltransferase activity"/>
    <property type="evidence" value="ECO:0007669"/>
    <property type="project" value="InterPro"/>
</dbReference>
<name>A0AAD3TK25_NEPGR</name>
<dbReference type="InterPro" id="IPR001077">
    <property type="entry name" value="COMT_C"/>
</dbReference>